<organism evidence="1 2">
    <name type="scientific">Parastrongyloides trichosuri</name>
    <name type="common">Possum-specific nematode worm</name>
    <dbReference type="NCBI Taxonomy" id="131310"/>
    <lineage>
        <taxon>Eukaryota</taxon>
        <taxon>Metazoa</taxon>
        <taxon>Ecdysozoa</taxon>
        <taxon>Nematoda</taxon>
        <taxon>Chromadorea</taxon>
        <taxon>Rhabditida</taxon>
        <taxon>Tylenchina</taxon>
        <taxon>Panagrolaimomorpha</taxon>
        <taxon>Strongyloidoidea</taxon>
        <taxon>Strongyloididae</taxon>
        <taxon>Parastrongyloides</taxon>
    </lineage>
</organism>
<name>A0A0N4ZA84_PARTI</name>
<keyword evidence="1" id="KW-1185">Reference proteome</keyword>
<accession>A0A0N4ZA84</accession>
<proteinExistence type="predicted"/>
<protein>
    <submittedName>
        <fullName evidence="2">CID domain-containing protein</fullName>
    </submittedName>
</protein>
<dbReference type="Proteomes" id="UP000038045">
    <property type="component" value="Unplaced"/>
</dbReference>
<reference evidence="2" key="1">
    <citation type="submission" date="2017-02" db="UniProtKB">
        <authorList>
            <consortium name="WormBaseParasite"/>
        </authorList>
    </citation>
    <scope>IDENTIFICATION</scope>
</reference>
<evidence type="ECO:0000313" key="2">
    <source>
        <dbReference type="WBParaSite" id="PTRK_0000429100.1"/>
    </source>
</evidence>
<evidence type="ECO:0000313" key="1">
    <source>
        <dbReference type="Proteomes" id="UP000038045"/>
    </source>
</evidence>
<sequence length="351" mass="41896">MPTNNFIKNQLEKLNIPKSRNFKKVLDKNLKTIKTNMKERITEALNIIDHTRCSTRKIILAASEGNLNKEEFPIFRKIIYDIVFYTTTPSQRKIYGAMKYILSFLSEELDIPELMKYVKIDNVQNALTHRYNNKMKNKFNDNAIVQSNQMLPMTIEQLNDKLVYENCLLEHVEVIIKYLNSDNPSIIDIYEKYKLVYIKMTNFIRPLFCEILKVYDCEKDFLNNFLKCFYKFDGSNDIEKYNNLSQLLKLNIINVKLCNARESPILREFYGKFVITIDRINIFENLSITDALYNMMILQILFKYPLNQQFKKYFDFLMLCSDVPEKFVYDKARTEYSRISKRLYQKFVNSD</sequence>
<dbReference type="WBParaSite" id="PTRK_0000429100.1">
    <property type="protein sequence ID" value="PTRK_0000429100.1"/>
    <property type="gene ID" value="PTRK_0000429100"/>
</dbReference>
<dbReference type="AlphaFoldDB" id="A0A0N4ZA84"/>